<feature type="domain" description="Filamentous haemagglutinin FhaB/tRNA nuclease CdiA-like TPS" evidence="2">
    <location>
        <begin position="22"/>
        <end position="138"/>
    </location>
</feature>
<dbReference type="AlphaFoldDB" id="A0A8J7I522"/>
<dbReference type="Proteomes" id="UP000662314">
    <property type="component" value="Unassembled WGS sequence"/>
</dbReference>
<accession>A0A8J7I522</accession>
<dbReference type="Pfam" id="PF05860">
    <property type="entry name" value="TPS"/>
    <property type="match status" value="1"/>
</dbReference>
<comment type="caution">
    <text evidence="3">The sequence shown here is derived from an EMBL/GenBank/DDBJ whole genome shotgun (WGS) entry which is preliminary data.</text>
</comment>
<keyword evidence="4" id="KW-1185">Reference proteome</keyword>
<sequence length="898" mass="92492">MLTGGIFGEILLLSSFANAQVTPDGTLNTTVSQTGNNFTITNGSTAGSNLFHSFQKFSVPTGGSATFDLVNTPNISTIFSRVTGGSVSNIDGMIRTTGSSNPVSLFLLNPNGILFGPNASLNIGGFFVGTTAQSIKFADEFKFNATDATPPPLLTMSVPVGLQMGANAGTIRSQGTPALNFFFRPSQLFQTQTLALVGSDIDIQGATLSIPEGRVELWAVRNAEVGLNNQTGLQLTSPTSTAEWGTITLRQSSLIDTTGIFTGAGVNGGAINIRGQGLTLQEGSGISIGTGPFGQGQPITVQTTEFVNLLGISAPENYSTPGIFTSAFGNGAKAGDITIETQRLRIANGGWLQSIINFGFDFKTFMPIPVNDARSGNITVQASDVEVSGYNPFPVSSFQPSSITTVITGGKRNESGNISIDAQRVRLLDGGRITSDLLGFNFPGFESMVTGKSGDISIRASESLKIAGVTPSGVSGGISSSIQPLAEGQGGNIAIDSGQLLLSNGGSISSALAGSGKAGNINIRATKVAVGDPVLDSLSKTFSGITVAVAQDAIGQGGNITVNADRLRVFNGGQISSSSLGQGSAGSVNLRVNNINVQGFSQPLPDGRQLPSTIAASSANAFTARSVNITTNTLRVRDGAEITVSNSGTGNAGNINIIASNIFLDNGATLKAEANGGSRGNIRLQASNVLLLRHGSNITTNARGTSTGGNININAKFIAAVPQENSDIAANAVLGSGGNIQIVTQGLLGLEFRNQLTSKSDITANSQFGVSGTVQINTINLEPNSGLVELPANVTNRSQQIATGCAGSEGSRFVATGRGGVPPNPNQQVMSDRAWNDVRDLSAYRKIRNVTAQAPASPEVIVEATSWHRNADGKVELIAAQSPAHVQQPLTCAAIPRS</sequence>
<evidence type="ECO:0000313" key="3">
    <source>
        <dbReference type="EMBL" id="MBH8576015.1"/>
    </source>
</evidence>
<dbReference type="SMART" id="SM00912">
    <property type="entry name" value="Haemagg_act"/>
    <property type="match status" value="1"/>
</dbReference>
<feature type="chain" id="PRO_5035192331" evidence="1">
    <location>
        <begin position="20"/>
        <end position="898"/>
    </location>
</feature>
<dbReference type="Gene3D" id="2.160.20.10">
    <property type="entry name" value="Single-stranded right-handed beta-helix, Pectin lyase-like"/>
    <property type="match status" value="2"/>
</dbReference>
<name>A0A8J7I522_9NOST</name>
<evidence type="ECO:0000313" key="4">
    <source>
        <dbReference type="Proteomes" id="UP000662314"/>
    </source>
</evidence>
<organism evidence="3 4">
    <name type="scientific">Dendronalium phyllosphericum CENA369</name>
    <dbReference type="NCBI Taxonomy" id="1725256"/>
    <lineage>
        <taxon>Bacteria</taxon>
        <taxon>Bacillati</taxon>
        <taxon>Cyanobacteriota</taxon>
        <taxon>Cyanophyceae</taxon>
        <taxon>Nostocales</taxon>
        <taxon>Nostocaceae</taxon>
        <taxon>Dendronalium</taxon>
        <taxon>Dendronalium phyllosphericum</taxon>
    </lineage>
</organism>
<dbReference type="SUPFAM" id="SSF51126">
    <property type="entry name" value="Pectin lyase-like"/>
    <property type="match status" value="3"/>
</dbReference>
<reference evidence="3 4" key="1">
    <citation type="journal article" date="2021" name="Int. J. Syst. Evol. Microbiol.">
        <title>Amazonocrinis nigriterrae gen. nov., sp. nov., Atlanticothrix silvestris gen. nov., sp. nov. and Dendronalium phyllosphericum gen. nov., sp. nov., nostocacean cyanobacteria from Brazilian environments.</title>
        <authorList>
            <person name="Alvarenga D.O."/>
            <person name="Andreote A.P.D."/>
            <person name="Branco L.H.Z."/>
            <person name="Delbaje E."/>
            <person name="Cruz R.B."/>
            <person name="Varani A.M."/>
            <person name="Fiore M.F."/>
        </authorList>
    </citation>
    <scope>NUCLEOTIDE SEQUENCE [LARGE SCALE GENOMIC DNA]</scope>
    <source>
        <strain evidence="3 4">CENA369</strain>
    </source>
</reference>
<dbReference type="NCBIfam" id="TIGR01901">
    <property type="entry name" value="adhes_NPXG"/>
    <property type="match status" value="1"/>
</dbReference>
<dbReference type="EMBL" id="JAECZA010000217">
    <property type="protein sequence ID" value="MBH8576015.1"/>
    <property type="molecule type" value="Genomic_DNA"/>
</dbReference>
<gene>
    <name evidence="3" type="ORF">I8752_24045</name>
</gene>
<evidence type="ECO:0000256" key="1">
    <source>
        <dbReference type="SAM" id="SignalP"/>
    </source>
</evidence>
<evidence type="ECO:0000259" key="2">
    <source>
        <dbReference type="SMART" id="SM00912"/>
    </source>
</evidence>
<dbReference type="RefSeq" id="WP_214434763.1">
    <property type="nucleotide sequence ID" value="NZ_CAWPUQ010000143.1"/>
</dbReference>
<keyword evidence="1" id="KW-0732">Signal</keyword>
<proteinExistence type="predicted"/>
<dbReference type="InterPro" id="IPR012334">
    <property type="entry name" value="Pectin_lyas_fold"/>
</dbReference>
<dbReference type="InterPro" id="IPR008638">
    <property type="entry name" value="FhaB/CdiA-like_TPS"/>
</dbReference>
<feature type="signal peptide" evidence="1">
    <location>
        <begin position="1"/>
        <end position="19"/>
    </location>
</feature>
<protein>
    <submittedName>
        <fullName evidence="3">S-layer family protein</fullName>
    </submittedName>
</protein>
<dbReference type="InterPro" id="IPR011050">
    <property type="entry name" value="Pectin_lyase_fold/virulence"/>
</dbReference>